<comment type="domain">
    <text evidence="3">The QLQ domain and WRC domain may be involved in protein-protein interaction and DNA-binding, respectively.</text>
</comment>
<dbReference type="GO" id="GO:0005524">
    <property type="term" value="F:ATP binding"/>
    <property type="evidence" value="ECO:0007669"/>
    <property type="project" value="UniProtKB-UniRule"/>
</dbReference>
<feature type="domain" description="WRC" evidence="5">
    <location>
        <begin position="73"/>
        <end position="122"/>
    </location>
</feature>
<dbReference type="GO" id="GO:0032502">
    <property type="term" value="P:developmental process"/>
    <property type="evidence" value="ECO:0007669"/>
    <property type="project" value="InterPro"/>
</dbReference>
<dbReference type="EMBL" id="JADFTS010000002">
    <property type="protein sequence ID" value="KAF9620956.1"/>
    <property type="molecule type" value="Genomic_DNA"/>
</dbReference>
<feature type="compositionally biased region" description="Polar residues" evidence="4">
    <location>
        <begin position="113"/>
        <end position="138"/>
    </location>
</feature>
<reference evidence="6 7" key="1">
    <citation type="submission" date="2020-10" db="EMBL/GenBank/DDBJ databases">
        <title>The Coptis chinensis genome and diversification of protoberbering-type alkaloids.</title>
        <authorList>
            <person name="Wang B."/>
            <person name="Shu S."/>
            <person name="Song C."/>
            <person name="Liu Y."/>
        </authorList>
    </citation>
    <scope>NUCLEOTIDE SEQUENCE [LARGE SCALE GENOMIC DNA]</scope>
    <source>
        <strain evidence="6">HL-2020</strain>
        <tissue evidence="6">Leaf</tissue>
    </source>
</reference>
<comment type="function">
    <text evidence="3">Transcription activator.</text>
</comment>
<evidence type="ECO:0000256" key="2">
    <source>
        <dbReference type="PROSITE-ProRule" id="PRU01002"/>
    </source>
</evidence>
<evidence type="ECO:0000313" key="6">
    <source>
        <dbReference type="EMBL" id="KAF9620956.1"/>
    </source>
</evidence>
<evidence type="ECO:0000256" key="4">
    <source>
        <dbReference type="SAM" id="MobiDB-lite"/>
    </source>
</evidence>
<dbReference type="Pfam" id="PF08879">
    <property type="entry name" value="WRC"/>
    <property type="match status" value="1"/>
</dbReference>
<comment type="similarity">
    <text evidence="3">Belongs to the GRF family.</text>
</comment>
<organism evidence="6 7">
    <name type="scientific">Coptis chinensis</name>
    <dbReference type="NCBI Taxonomy" id="261450"/>
    <lineage>
        <taxon>Eukaryota</taxon>
        <taxon>Viridiplantae</taxon>
        <taxon>Streptophyta</taxon>
        <taxon>Embryophyta</taxon>
        <taxon>Tracheophyta</taxon>
        <taxon>Spermatophyta</taxon>
        <taxon>Magnoliopsida</taxon>
        <taxon>Ranunculales</taxon>
        <taxon>Ranunculaceae</taxon>
        <taxon>Coptidoideae</taxon>
        <taxon>Coptis</taxon>
    </lineage>
</organism>
<evidence type="ECO:0000259" key="5">
    <source>
        <dbReference type="PROSITE" id="PS51667"/>
    </source>
</evidence>
<dbReference type="InterPro" id="IPR031137">
    <property type="entry name" value="GRF"/>
</dbReference>
<dbReference type="PROSITE" id="PS51667">
    <property type="entry name" value="WRC"/>
    <property type="match status" value="1"/>
</dbReference>
<dbReference type="AlphaFoldDB" id="A0A835IN17"/>
<gene>
    <name evidence="6" type="ORF">IFM89_015778</name>
</gene>
<keyword evidence="7" id="KW-1185">Reference proteome</keyword>
<dbReference type="GO" id="GO:0006351">
    <property type="term" value="P:DNA-templated transcription"/>
    <property type="evidence" value="ECO:0007669"/>
    <property type="project" value="UniProtKB-UniRule"/>
</dbReference>
<protein>
    <recommendedName>
        <fullName evidence="3">Growth-regulating factor</fullName>
    </recommendedName>
</protein>
<evidence type="ECO:0000256" key="3">
    <source>
        <dbReference type="RuleBase" id="RU367127"/>
    </source>
</evidence>
<sequence length="161" mass="18870">MVERLKRNKKKVMWRRSKNRRLFQNLSLGFWLLSTITADSYNLSPNFGVCYFGWNYEILARGSCYNLRFSNGDPEPGRCRRTDGKKWRCSRDVAQRHMHRSRPRSRKPVELQTKINNSNITSSIPPTKLSVKTTSHQLRSPRPYPQPSVFLSKPDLKGIPF</sequence>
<comment type="subcellular location">
    <subcellularLocation>
        <location evidence="3">Nucleus</location>
    </subcellularLocation>
</comment>
<feature type="region of interest" description="Disordered" evidence="4">
    <location>
        <begin position="90"/>
        <end position="161"/>
    </location>
</feature>
<dbReference type="PANTHER" id="PTHR31602:SF101">
    <property type="entry name" value="GROWTH-REGULATING FACTOR 7"/>
    <property type="match status" value="1"/>
</dbReference>
<name>A0A835IN17_9MAGN</name>
<accession>A0A835IN17</accession>
<keyword evidence="3" id="KW-0805">Transcription regulation</keyword>
<comment type="caution">
    <text evidence="6">The sequence shown here is derived from an EMBL/GenBank/DDBJ whole genome shotgun (WGS) entry which is preliminary data.</text>
</comment>
<proteinExistence type="inferred from homology"/>
<dbReference type="PANTHER" id="PTHR31602">
    <property type="entry name" value="GROWTH-REGULATING FACTOR 5"/>
    <property type="match status" value="1"/>
</dbReference>
<dbReference type="Proteomes" id="UP000631114">
    <property type="component" value="Unassembled WGS sequence"/>
</dbReference>
<dbReference type="GO" id="GO:0005634">
    <property type="term" value="C:nucleus"/>
    <property type="evidence" value="ECO:0007669"/>
    <property type="project" value="UniProtKB-SubCell"/>
</dbReference>
<keyword evidence="3" id="KW-0804">Transcription</keyword>
<evidence type="ECO:0000256" key="1">
    <source>
        <dbReference type="ARBA" id="ARBA00023242"/>
    </source>
</evidence>
<keyword evidence="1 3" id="KW-0539">Nucleus</keyword>
<dbReference type="InterPro" id="IPR014977">
    <property type="entry name" value="WRC_dom"/>
</dbReference>
<keyword evidence="3" id="KW-0010">Activator</keyword>
<dbReference type="OrthoDB" id="1927209at2759"/>
<comment type="caution">
    <text evidence="2">Lacks conserved residue(s) required for the propagation of feature annotation.</text>
</comment>
<feature type="compositionally biased region" description="Basic residues" evidence="4">
    <location>
        <begin position="96"/>
        <end position="106"/>
    </location>
</feature>
<evidence type="ECO:0000313" key="7">
    <source>
        <dbReference type="Proteomes" id="UP000631114"/>
    </source>
</evidence>